<protein>
    <submittedName>
        <fullName evidence="1">Putative mobilization protein</fullName>
    </submittedName>
</protein>
<dbReference type="AlphaFoldDB" id="A0A1S7QMN3"/>
<evidence type="ECO:0000313" key="1">
    <source>
        <dbReference type="EMBL" id="CUX39274.1"/>
    </source>
</evidence>
<proteinExistence type="predicted"/>
<name>A0A1S7QMN3_9HYPH</name>
<evidence type="ECO:0000313" key="2">
    <source>
        <dbReference type="Proteomes" id="UP000191987"/>
    </source>
</evidence>
<reference evidence="1 2" key="1">
    <citation type="submission" date="2016-01" db="EMBL/GenBank/DDBJ databases">
        <authorList>
            <person name="Oliw E.H."/>
        </authorList>
    </citation>
    <scope>NUCLEOTIDE SEQUENCE [LARGE SCALE GENOMIC DNA]</scope>
    <source>
        <strain evidence="1 2">Zutra 3-1</strain>
    </source>
</reference>
<dbReference type="RefSeq" id="WP_080818872.1">
    <property type="nucleotide sequence ID" value="NZ_LT009749.1"/>
</dbReference>
<sequence>MARKPVVRRIEELEARKRALMARLAAQERRLELRRKMLLGTWVLKELRRPADGTGGLEVPMLRDWLRHELPQMRLRDADRELLEDLLNGGKKDETG</sequence>
<dbReference type="EMBL" id="FBWG01000027">
    <property type="protein sequence ID" value="CUX39274.1"/>
    <property type="molecule type" value="Genomic_DNA"/>
</dbReference>
<accession>A0A1S7QMN3</accession>
<organism evidence="1 2">
    <name type="scientific">Agrobacterium deltaense Zutra 3/1</name>
    <dbReference type="NCBI Taxonomy" id="1183427"/>
    <lineage>
        <taxon>Bacteria</taxon>
        <taxon>Pseudomonadati</taxon>
        <taxon>Pseudomonadota</taxon>
        <taxon>Alphaproteobacteria</taxon>
        <taxon>Hyphomicrobiales</taxon>
        <taxon>Rhizobiaceae</taxon>
        <taxon>Rhizobium/Agrobacterium group</taxon>
        <taxon>Agrobacterium</taxon>
    </lineage>
</organism>
<gene>
    <name evidence="1" type="ORF">AGR7C_Lc10009</name>
</gene>
<dbReference type="Proteomes" id="UP000191987">
    <property type="component" value="Unassembled WGS sequence"/>
</dbReference>